<keyword evidence="3" id="KW-1185">Reference proteome</keyword>
<dbReference type="Proteomes" id="UP001251528">
    <property type="component" value="Unassembled WGS sequence"/>
</dbReference>
<evidence type="ECO:0000313" key="3">
    <source>
        <dbReference type="Proteomes" id="UP001251528"/>
    </source>
</evidence>
<reference evidence="2" key="1">
    <citation type="submission" date="2023-06" db="EMBL/GenBank/DDBJ databases">
        <title>Conoideocrella luteorostrata (Hypocreales: Clavicipitaceae), a potential biocontrol fungus for elongate hemlock scale in United States Christmas tree production areas.</title>
        <authorList>
            <person name="Barrett H."/>
            <person name="Lovett B."/>
            <person name="Macias A.M."/>
            <person name="Stajich J.E."/>
            <person name="Kasson M.T."/>
        </authorList>
    </citation>
    <scope>NUCLEOTIDE SEQUENCE</scope>
    <source>
        <strain evidence="2">ARSEF 14590</strain>
    </source>
</reference>
<gene>
    <name evidence="2" type="ORF">QQS21_002298</name>
</gene>
<dbReference type="AlphaFoldDB" id="A0AAJ0G318"/>
<feature type="signal peptide" evidence="1">
    <location>
        <begin position="1"/>
        <end position="21"/>
    </location>
</feature>
<sequence length="275" mass="31155">MAWKFLNLLVLFLAALSHISAVNVERKLEPKGPLKVRLDYSLAGQKPMTNTDSQIMWLFSSHLKFKNDVSSISDLQLKQIAYDAYPEMVRDMLQYKPVLDRTNKGFPERLPGVMTLLAWGNEIILASSMKGKLAFLTEMNASPVRTTLEQCQTFPGAVRDRKYGHMRDARCGEVSALHLFYKKYPNKSLKDFKDKVRIVTVERKGDTYKVINPCGWNKDTNGCDLLLKEHFKVAKWEDVAITDKGAPQPYDLKTLAGGLVEVKQPNTNPDQITAC</sequence>
<comment type="caution">
    <text evidence="2">The sequence shown here is derived from an EMBL/GenBank/DDBJ whole genome shotgun (WGS) entry which is preliminary data.</text>
</comment>
<feature type="chain" id="PRO_5042603326" evidence="1">
    <location>
        <begin position="22"/>
        <end position="275"/>
    </location>
</feature>
<proteinExistence type="predicted"/>
<accession>A0AAJ0G318</accession>
<name>A0AAJ0G318_9HYPO</name>
<dbReference type="EMBL" id="JASWJB010000026">
    <property type="protein sequence ID" value="KAK2609216.1"/>
    <property type="molecule type" value="Genomic_DNA"/>
</dbReference>
<protein>
    <submittedName>
        <fullName evidence="2">Uncharacterized protein</fullName>
    </submittedName>
</protein>
<keyword evidence="1" id="KW-0732">Signal</keyword>
<organism evidence="2 3">
    <name type="scientific">Conoideocrella luteorostrata</name>
    <dbReference type="NCBI Taxonomy" id="1105319"/>
    <lineage>
        <taxon>Eukaryota</taxon>
        <taxon>Fungi</taxon>
        <taxon>Dikarya</taxon>
        <taxon>Ascomycota</taxon>
        <taxon>Pezizomycotina</taxon>
        <taxon>Sordariomycetes</taxon>
        <taxon>Hypocreomycetidae</taxon>
        <taxon>Hypocreales</taxon>
        <taxon>Clavicipitaceae</taxon>
        <taxon>Conoideocrella</taxon>
    </lineage>
</organism>
<evidence type="ECO:0000313" key="2">
    <source>
        <dbReference type="EMBL" id="KAK2609216.1"/>
    </source>
</evidence>
<evidence type="ECO:0000256" key="1">
    <source>
        <dbReference type="SAM" id="SignalP"/>
    </source>
</evidence>